<comment type="caution">
    <text evidence="2">The sequence shown here is derived from an EMBL/GenBank/DDBJ whole genome shotgun (WGS) entry which is preliminary data.</text>
</comment>
<organism evidence="2 3">
    <name type="scientific">Paragonimus heterotremus</name>
    <dbReference type="NCBI Taxonomy" id="100268"/>
    <lineage>
        <taxon>Eukaryota</taxon>
        <taxon>Metazoa</taxon>
        <taxon>Spiralia</taxon>
        <taxon>Lophotrochozoa</taxon>
        <taxon>Platyhelminthes</taxon>
        <taxon>Trematoda</taxon>
        <taxon>Digenea</taxon>
        <taxon>Plagiorchiida</taxon>
        <taxon>Troglotremata</taxon>
        <taxon>Troglotrematidae</taxon>
        <taxon>Paragonimus</taxon>
    </lineage>
</organism>
<dbReference type="EMBL" id="LUCH01008460">
    <property type="protein sequence ID" value="KAF5396329.1"/>
    <property type="molecule type" value="Genomic_DNA"/>
</dbReference>
<name>A0A8J4T6F2_9TREM</name>
<feature type="region of interest" description="Disordered" evidence="1">
    <location>
        <begin position="94"/>
        <end position="141"/>
    </location>
</feature>
<feature type="compositionally biased region" description="Polar residues" evidence="1">
    <location>
        <begin position="98"/>
        <end position="110"/>
    </location>
</feature>
<reference evidence="2" key="1">
    <citation type="submission" date="2019-05" db="EMBL/GenBank/DDBJ databases">
        <title>Annotation for the trematode Paragonimus heterotremus.</title>
        <authorList>
            <person name="Choi Y.-J."/>
        </authorList>
    </citation>
    <scope>NUCLEOTIDE SEQUENCE</scope>
    <source>
        <strain evidence="2">LC</strain>
    </source>
</reference>
<sequence length="141" mass="16309">MQVLVARAFPDALKETKDLLVFERFLRGIRDLPTHRRFIQEPPTYLSRAIRLDRSYAKSAELVPERDDNCMTVKPLTAPISIRDHTRAHHWDLPWWNRGTQGSSRTQQRPRGTLVPADGRDVRPRWDDGPSVGSNVSDRNK</sequence>
<evidence type="ECO:0000313" key="2">
    <source>
        <dbReference type="EMBL" id="KAF5396329.1"/>
    </source>
</evidence>
<dbReference type="Proteomes" id="UP000748531">
    <property type="component" value="Unassembled WGS sequence"/>
</dbReference>
<proteinExistence type="predicted"/>
<accession>A0A8J4T6F2</accession>
<feature type="compositionally biased region" description="Polar residues" evidence="1">
    <location>
        <begin position="132"/>
        <end position="141"/>
    </location>
</feature>
<dbReference type="AlphaFoldDB" id="A0A8J4T6F2"/>
<gene>
    <name evidence="2" type="ORF">PHET_10753</name>
</gene>
<dbReference type="OrthoDB" id="6303675at2759"/>
<feature type="compositionally biased region" description="Basic and acidic residues" evidence="1">
    <location>
        <begin position="118"/>
        <end position="128"/>
    </location>
</feature>
<evidence type="ECO:0000313" key="3">
    <source>
        <dbReference type="Proteomes" id="UP000748531"/>
    </source>
</evidence>
<keyword evidence="3" id="KW-1185">Reference proteome</keyword>
<evidence type="ECO:0000256" key="1">
    <source>
        <dbReference type="SAM" id="MobiDB-lite"/>
    </source>
</evidence>
<protein>
    <submittedName>
        <fullName evidence="2">Uncharacterized protein</fullName>
    </submittedName>
</protein>